<evidence type="ECO:0000259" key="6">
    <source>
        <dbReference type="PROSITE" id="PS50262"/>
    </source>
</evidence>
<evidence type="ECO:0000256" key="3">
    <source>
        <dbReference type="ARBA" id="ARBA00022989"/>
    </source>
</evidence>
<dbReference type="Proteomes" id="UP001374579">
    <property type="component" value="Unassembled WGS sequence"/>
</dbReference>
<gene>
    <name evidence="7" type="ORF">V1264_001483</name>
</gene>
<keyword evidence="2 5" id="KW-0812">Transmembrane</keyword>
<dbReference type="InterPro" id="IPR017452">
    <property type="entry name" value="GPCR_Rhodpsn_7TM"/>
</dbReference>
<evidence type="ECO:0000256" key="5">
    <source>
        <dbReference type="SAM" id="Phobius"/>
    </source>
</evidence>
<feature type="transmembrane region" description="Helical" evidence="5">
    <location>
        <begin position="277"/>
        <end position="298"/>
    </location>
</feature>
<feature type="transmembrane region" description="Helical" evidence="5">
    <location>
        <begin position="318"/>
        <end position="339"/>
    </location>
</feature>
<dbReference type="SUPFAM" id="SSF81321">
    <property type="entry name" value="Family A G protein-coupled receptor-like"/>
    <property type="match status" value="1"/>
</dbReference>
<keyword evidence="4 5" id="KW-0472">Membrane</keyword>
<keyword evidence="8" id="KW-1185">Reference proteome</keyword>
<evidence type="ECO:0000313" key="7">
    <source>
        <dbReference type="EMBL" id="KAK7115652.1"/>
    </source>
</evidence>
<comment type="caution">
    <text evidence="7">The sequence shown here is derived from an EMBL/GenBank/DDBJ whole genome shotgun (WGS) entry which is preliminary data.</text>
</comment>
<dbReference type="AlphaFoldDB" id="A0AAN9GNV6"/>
<evidence type="ECO:0000256" key="2">
    <source>
        <dbReference type="ARBA" id="ARBA00022692"/>
    </source>
</evidence>
<feature type="transmembrane region" description="Helical" evidence="5">
    <location>
        <begin position="216"/>
        <end position="239"/>
    </location>
</feature>
<feature type="transmembrane region" description="Helical" evidence="5">
    <location>
        <begin position="45"/>
        <end position="65"/>
    </location>
</feature>
<name>A0AAN9GNV6_9CAEN</name>
<comment type="subcellular location">
    <subcellularLocation>
        <location evidence="1">Membrane</location>
    </subcellularLocation>
</comment>
<protein>
    <recommendedName>
        <fullName evidence="6">G-protein coupled receptors family 1 profile domain-containing protein</fullName>
    </recommendedName>
</protein>
<dbReference type="PANTHER" id="PTHR46641">
    <property type="entry name" value="FMRFAMIDE RECEPTOR-RELATED"/>
    <property type="match status" value="1"/>
</dbReference>
<organism evidence="7 8">
    <name type="scientific">Littorina saxatilis</name>
    <dbReference type="NCBI Taxonomy" id="31220"/>
    <lineage>
        <taxon>Eukaryota</taxon>
        <taxon>Metazoa</taxon>
        <taxon>Spiralia</taxon>
        <taxon>Lophotrochozoa</taxon>
        <taxon>Mollusca</taxon>
        <taxon>Gastropoda</taxon>
        <taxon>Caenogastropoda</taxon>
        <taxon>Littorinimorpha</taxon>
        <taxon>Littorinoidea</taxon>
        <taxon>Littorinidae</taxon>
        <taxon>Littorina</taxon>
    </lineage>
</organism>
<accession>A0AAN9GNV6</accession>
<proteinExistence type="predicted"/>
<dbReference type="InterPro" id="IPR052954">
    <property type="entry name" value="GPCR-Ligand_Int"/>
</dbReference>
<dbReference type="GO" id="GO:0016020">
    <property type="term" value="C:membrane"/>
    <property type="evidence" value="ECO:0007669"/>
    <property type="project" value="UniProtKB-SubCell"/>
</dbReference>
<dbReference type="PROSITE" id="PS50262">
    <property type="entry name" value="G_PROTEIN_RECEP_F1_2"/>
    <property type="match status" value="1"/>
</dbReference>
<evidence type="ECO:0000313" key="8">
    <source>
        <dbReference type="Proteomes" id="UP001374579"/>
    </source>
</evidence>
<dbReference type="PANTHER" id="PTHR46641:SF25">
    <property type="entry name" value="CNMAMIDE RECEPTOR-RELATED"/>
    <property type="match status" value="1"/>
</dbReference>
<evidence type="ECO:0000256" key="1">
    <source>
        <dbReference type="ARBA" id="ARBA00004370"/>
    </source>
</evidence>
<sequence length="420" mass="48123">MDSDTDSDLKPVWKTFPMIYVIVGMFFNYYQFMSVVLKRYRQENIFIYFIVLVLADALVLIMPLLSEWLKVTVNVDIRAMSNGGCRLHVWMSDVAMDVPPWIMVVMAYEKRALLWFPVPADSKFSRNTAKLVMLSLGCFSALRNQHVLWAMGISHNVVVINGSTVPPTTPTTTTTLGVNNVRSQFQSDDDVSKLVCDIGRNSYGIFLTMHRPWIDLMFRVVAPCSCLVVYNGSILWKIYREKFCATRLMRLAAIHPPDWFYLGVLEMEHAVKWTGTLTLFITVNSLPYSFYLICQPSSFGSKHRYNPGFWLVSNLLFYINYLLVFPTFAVQDHALLLIMRDTWRLPLSRKRGTNTASMAPRITPEQRMPTVEGVFQKAFSRLNQTGGKDDSAANESLQLREVENGDLNACKRRDSRAVIR</sequence>
<feature type="transmembrane region" description="Helical" evidence="5">
    <location>
        <begin position="12"/>
        <end position="33"/>
    </location>
</feature>
<dbReference type="Gene3D" id="1.20.1070.10">
    <property type="entry name" value="Rhodopsin 7-helix transmembrane proteins"/>
    <property type="match status" value="1"/>
</dbReference>
<evidence type="ECO:0000256" key="4">
    <source>
        <dbReference type="ARBA" id="ARBA00023136"/>
    </source>
</evidence>
<feature type="domain" description="G-protein coupled receptors family 1 profile" evidence="6">
    <location>
        <begin position="27"/>
        <end position="240"/>
    </location>
</feature>
<keyword evidence="3 5" id="KW-1133">Transmembrane helix</keyword>
<dbReference type="EMBL" id="JBAMIC010000001">
    <property type="protein sequence ID" value="KAK7115652.1"/>
    <property type="molecule type" value="Genomic_DNA"/>
</dbReference>
<reference evidence="7 8" key="1">
    <citation type="submission" date="2024-02" db="EMBL/GenBank/DDBJ databases">
        <title>Chromosome-scale genome assembly of the rough periwinkle Littorina saxatilis.</title>
        <authorList>
            <person name="De Jode A."/>
            <person name="Faria R."/>
            <person name="Formenti G."/>
            <person name="Sims Y."/>
            <person name="Smith T.P."/>
            <person name="Tracey A."/>
            <person name="Wood J.M.D."/>
            <person name="Zagrodzka Z.B."/>
            <person name="Johannesson K."/>
            <person name="Butlin R.K."/>
            <person name="Leder E.H."/>
        </authorList>
    </citation>
    <scope>NUCLEOTIDE SEQUENCE [LARGE SCALE GENOMIC DNA]</scope>
    <source>
        <strain evidence="7">Snail1</strain>
        <tissue evidence="7">Muscle</tissue>
    </source>
</reference>